<protein>
    <submittedName>
        <fullName evidence="2">Uncharacterized protein</fullName>
    </submittedName>
</protein>
<dbReference type="EMBL" id="BPQB01000147">
    <property type="protein sequence ID" value="GJF00349.1"/>
    <property type="molecule type" value="Genomic_DNA"/>
</dbReference>
<evidence type="ECO:0000313" key="3">
    <source>
        <dbReference type="Proteomes" id="UP000703269"/>
    </source>
</evidence>
<accession>A0A9P3LM19</accession>
<keyword evidence="3" id="KW-1185">Reference proteome</keyword>
<reference evidence="2 3" key="1">
    <citation type="submission" date="2021-08" db="EMBL/GenBank/DDBJ databases">
        <title>Draft Genome Sequence of Phanerochaete sordida strain YK-624.</title>
        <authorList>
            <person name="Mori T."/>
            <person name="Dohra H."/>
            <person name="Suzuki T."/>
            <person name="Kawagishi H."/>
            <person name="Hirai H."/>
        </authorList>
    </citation>
    <scope>NUCLEOTIDE SEQUENCE [LARGE SCALE GENOMIC DNA]</scope>
    <source>
        <strain evidence="2 3">YK-624</strain>
    </source>
</reference>
<dbReference type="AlphaFoldDB" id="A0A9P3LM19"/>
<proteinExistence type="predicted"/>
<evidence type="ECO:0000313" key="2">
    <source>
        <dbReference type="EMBL" id="GJF00349.1"/>
    </source>
</evidence>
<feature type="region of interest" description="Disordered" evidence="1">
    <location>
        <begin position="20"/>
        <end position="41"/>
    </location>
</feature>
<organism evidence="2 3">
    <name type="scientific">Phanerochaete sordida</name>
    <dbReference type="NCBI Taxonomy" id="48140"/>
    <lineage>
        <taxon>Eukaryota</taxon>
        <taxon>Fungi</taxon>
        <taxon>Dikarya</taxon>
        <taxon>Basidiomycota</taxon>
        <taxon>Agaricomycotina</taxon>
        <taxon>Agaricomycetes</taxon>
        <taxon>Polyporales</taxon>
        <taxon>Phanerochaetaceae</taxon>
        <taxon>Phanerochaete</taxon>
    </lineage>
</organism>
<dbReference type="Proteomes" id="UP000703269">
    <property type="component" value="Unassembled WGS sequence"/>
</dbReference>
<feature type="region of interest" description="Disordered" evidence="1">
    <location>
        <begin position="55"/>
        <end position="75"/>
    </location>
</feature>
<feature type="compositionally biased region" description="Low complexity" evidence="1">
    <location>
        <begin position="21"/>
        <end position="36"/>
    </location>
</feature>
<comment type="caution">
    <text evidence="2">The sequence shown here is derived from an EMBL/GenBank/DDBJ whole genome shotgun (WGS) entry which is preliminary data.</text>
</comment>
<evidence type="ECO:0000256" key="1">
    <source>
        <dbReference type="SAM" id="MobiDB-lite"/>
    </source>
</evidence>
<sequence length="86" mass="9176">MICRWGHTQTVRPIAGPACKSTATATSSTSQRASTSPNTLQSPVATLAWTSRSSSVSAPIWSPPHSPRPRAGFGRQTLRYHSLQSA</sequence>
<gene>
    <name evidence="2" type="ORF">PsYK624_166340</name>
</gene>
<name>A0A9P3LM19_9APHY</name>